<dbReference type="Proteomes" id="UP001180020">
    <property type="component" value="Unassembled WGS sequence"/>
</dbReference>
<dbReference type="EMBL" id="JAUJYO010000001">
    <property type="protein sequence ID" value="KAK1326816.1"/>
    <property type="molecule type" value="Genomic_DNA"/>
</dbReference>
<evidence type="ECO:0000259" key="2">
    <source>
        <dbReference type="Pfam" id="PF14111"/>
    </source>
</evidence>
<name>A0AAV9FMJ0_ACOCL</name>
<keyword evidence="4" id="KW-1185">Reference proteome</keyword>
<proteinExistence type="predicted"/>
<evidence type="ECO:0000256" key="1">
    <source>
        <dbReference type="SAM" id="MobiDB-lite"/>
    </source>
</evidence>
<dbReference type="AlphaFoldDB" id="A0AAV9FMJ0"/>
<sequence>MAVTSVAYDTPYAPSAPSSLKPPLPPPRKEKQTAPTNSSSVLDPDDFPPLHPPKIAPQRKPKVQDLLPPPPVSENTLCWDQLFLGPTPSSQKLFSLPYVSPSLENEEMVVDIEDKDCELATEHWANSLVGYIIGTKPVYTPFLQFLHRLWKPKGDFKLLLKGNGFFLVKFFLKEDMQSVLEGGPWTMNNRPFILRQWSPEVKMEQQRLTSIPVWVRLPTLPLHFWTLTAVGKIVSAIGTPLCMDTATRMFTRISYARVYVEIEAGETLPDSICVRHNGELQYYPVQYEWKPLACPHCVTFGHDAAMCGKKSSPASCLVTKPSLSIPPPPLTNLAASSSQTASPPILAPSSIPSTNSTPVSTQPNPLLTPDLPSALEISPSSLKSPSSNSHISKPPTPTTLPSVNLSSLSYPIIDPDISKPSTLLPSITSPTNSTLKISPLEGVLEVVLHSQDSSCHSCDPSPSMPSIKDKQKKEKKKKKSKILDDRGQVVSRPSKSTKRHTPTKSSHKS</sequence>
<dbReference type="Pfam" id="PF14111">
    <property type="entry name" value="DUF4283"/>
    <property type="match status" value="1"/>
</dbReference>
<reference evidence="3" key="1">
    <citation type="journal article" date="2023" name="Nat. Commun.">
        <title>Diploid and tetraploid genomes of Acorus and the evolution of monocots.</title>
        <authorList>
            <person name="Ma L."/>
            <person name="Liu K.W."/>
            <person name="Li Z."/>
            <person name="Hsiao Y.Y."/>
            <person name="Qi Y."/>
            <person name="Fu T."/>
            <person name="Tang G.D."/>
            <person name="Zhang D."/>
            <person name="Sun W.H."/>
            <person name="Liu D.K."/>
            <person name="Li Y."/>
            <person name="Chen G.Z."/>
            <person name="Liu X.D."/>
            <person name="Liao X.Y."/>
            <person name="Jiang Y.T."/>
            <person name="Yu X."/>
            <person name="Hao Y."/>
            <person name="Huang J."/>
            <person name="Zhao X.W."/>
            <person name="Ke S."/>
            <person name="Chen Y.Y."/>
            <person name="Wu W.L."/>
            <person name="Hsu J.L."/>
            <person name="Lin Y.F."/>
            <person name="Huang M.D."/>
            <person name="Li C.Y."/>
            <person name="Huang L."/>
            <person name="Wang Z.W."/>
            <person name="Zhao X."/>
            <person name="Zhong W.Y."/>
            <person name="Peng D.H."/>
            <person name="Ahmad S."/>
            <person name="Lan S."/>
            <person name="Zhang J.S."/>
            <person name="Tsai W.C."/>
            <person name="Van de Peer Y."/>
            <person name="Liu Z.J."/>
        </authorList>
    </citation>
    <scope>NUCLEOTIDE SEQUENCE</scope>
    <source>
        <strain evidence="3">CP</strain>
    </source>
</reference>
<comment type="caution">
    <text evidence="3">The sequence shown here is derived from an EMBL/GenBank/DDBJ whole genome shotgun (WGS) entry which is preliminary data.</text>
</comment>
<protein>
    <recommendedName>
        <fullName evidence="2">DUF4283 domain-containing protein</fullName>
    </recommendedName>
</protein>
<accession>A0AAV9FMJ0</accession>
<dbReference type="PANTHER" id="PTHR31286">
    <property type="entry name" value="GLYCINE-RICH CELL WALL STRUCTURAL PROTEIN 1.8-LIKE"/>
    <property type="match status" value="1"/>
</dbReference>
<gene>
    <name evidence="3" type="ORF">QJS10_CPA01g01646</name>
</gene>
<feature type="region of interest" description="Disordered" evidence="1">
    <location>
        <begin position="452"/>
        <end position="509"/>
    </location>
</feature>
<feature type="region of interest" description="Disordered" evidence="1">
    <location>
        <begin position="329"/>
        <end position="402"/>
    </location>
</feature>
<dbReference type="InterPro" id="IPR025558">
    <property type="entry name" value="DUF4283"/>
</dbReference>
<dbReference type="PANTHER" id="PTHR31286:SF180">
    <property type="entry name" value="OS10G0362600 PROTEIN"/>
    <property type="match status" value="1"/>
</dbReference>
<feature type="compositionally biased region" description="Low complexity" evidence="1">
    <location>
        <begin position="452"/>
        <end position="466"/>
    </location>
</feature>
<feature type="compositionally biased region" description="Low complexity" evidence="1">
    <location>
        <begin position="377"/>
        <end position="393"/>
    </location>
</feature>
<feature type="domain" description="DUF4283" evidence="2">
    <location>
        <begin position="121"/>
        <end position="204"/>
    </location>
</feature>
<feature type="compositionally biased region" description="Low complexity" evidence="1">
    <location>
        <begin position="341"/>
        <end position="353"/>
    </location>
</feature>
<evidence type="ECO:0000313" key="4">
    <source>
        <dbReference type="Proteomes" id="UP001180020"/>
    </source>
</evidence>
<dbReference type="InterPro" id="IPR040256">
    <property type="entry name" value="At4g02000-like"/>
</dbReference>
<feature type="compositionally biased region" description="Polar residues" evidence="1">
    <location>
        <begin position="354"/>
        <end position="365"/>
    </location>
</feature>
<evidence type="ECO:0000313" key="3">
    <source>
        <dbReference type="EMBL" id="KAK1326816.1"/>
    </source>
</evidence>
<reference evidence="3" key="2">
    <citation type="submission" date="2023-06" db="EMBL/GenBank/DDBJ databases">
        <authorList>
            <person name="Ma L."/>
            <person name="Liu K.-W."/>
            <person name="Li Z."/>
            <person name="Hsiao Y.-Y."/>
            <person name="Qi Y."/>
            <person name="Fu T."/>
            <person name="Tang G."/>
            <person name="Zhang D."/>
            <person name="Sun W.-H."/>
            <person name="Liu D.-K."/>
            <person name="Li Y."/>
            <person name="Chen G.-Z."/>
            <person name="Liu X.-D."/>
            <person name="Liao X.-Y."/>
            <person name="Jiang Y.-T."/>
            <person name="Yu X."/>
            <person name="Hao Y."/>
            <person name="Huang J."/>
            <person name="Zhao X.-W."/>
            <person name="Ke S."/>
            <person name="Chen Y.-Y."/>
            <person name="Wu W.-L."/>
            <person name="Hsu J.-L."/>
            <person name="Lin Y.-F."/>
            <person name="Huang M.-D."/>
            <person name="Li C.-Y."/>
            <person name="Huang L."/>
            <person name="Wang Z.-W."/>
            <person name="Zhao X."/>
            <person name="Zhong W.-Y."/>
            <person name="Peng D.-H."/>
            <person name="Ahmad S."/>
            <person name="Lan S."/>
            <person name="Zhang J.-S."/>
            <person name="Tsai W.-C."/>
            <person name="Van De Peer Y."/>
            <person name="Liu Z.-J."/>
        </authorList>
    </citation>
    <scope>NUCLEOTIDE SEQUENCE</scope>
    <source>
        <strain evidence="3">CP</strain>
        <tissue evidence="3">Leaves</tissue>
    </source>
</reference>
<organism evidence="3 4">
    <name type="scientific">Acorus calamus</name>
    <name type="common">Sweet flag</name>
    <dbReference type="NCBI Taxonomy" id="4465"/>
    <lineage>
        <taxon>Eukaryota</taxon>
        <taxon>Viridiplantae</taxon>
        <taxon>Streptophyta</taxon>
        <taxon>Embryophyta</taxon>
        <taxon>Tracheophyta</taxon>
        <taxon>Spermatophyta</taxon>
        <taxon>Magnoliopsida</taxon>
        <taxon>Liliopsida</taxon>
        <taxon>Acoraceae</taxon>
        <taxon>Acorus</taxon>
    </lineage>
</organism>
<feature type="compositionally biased region" description="Basic residues" evidence="1">
    <location>
        <begin position="495"/>
        <end position="509"/>
    </location>
</feature>
<feature type="region of interest" description="Disordered" evidence="1">
    <location>
        <begin position="1"/>
        <end position="67"/>
    </location>
</feature>